<proteinExistence type="predicted"/>
<name>A0A4D9D580_9STRA</name>
<sequence length="210" mass="23193">MIARQVVRRLSSRFSPRSGASVAAATPALRAPFMPVVVDFSSLSEPSYLSRPYKDIPASIGEKGTAQTAWEKSCYFKIDFKIPEEAMMYEAVQRFAAYNIGALAVTDQEGKVIGVISERDYVCKSTTVGEVCTRGSNIVVAKTTDSIATCMKKMLAKDIRHLPVVDDEKKEVVGMLSIKDLIKELQKEKDDIIEKLTDFNLGKGAFFQHG</sequence>
<dbReference type="EMBL" id="SDOX01000007">
    <property type="protein sequence ID" value="TFJ86722.1"/>
    <property type="molecule type" value="Genomic_DNA"/>
</dbReference>
<dbReference type="InterPro" id="IPR051257">
    <property type="entry name" value="Diverse_CBS-Domain"/>
</dbReference>
<dbReference type="SMART" id="SM00116">
    <property type="entry name" value="CBS"/>
    <property type="match status" value="2"/>
</dbReference>
<evidence type="ECO:0000313" key="5">
    <source>
        <dbReference type="Proteomes" id="UP000355283"/>
    </source>
</evidence>
<dbReference type="SUPFAM" id="SSF54631">
    <property type="entry name" value="CBS-domain pair"/>
    <property type="match status" value="1"/>
</dbReference>
<dbReference type="PANTHER" id="PTHR43080">
    <property type="entry name" value="CBS DOMAIN-CONTAINING PROTEIN CBSX3, MITOCHONDRIAL"/>
    <property type="match status" value="1"/>
</dbReference>
<dbReference type="PROSITE" id="PS51371">
    <property type="entry name" value="CBS"/>
    <property type="match status" value="1"/>
</dbReference>
<evidence type="ECO:0000256" key="1">
    <source>
        <dbReference type="ARBA" id="ARBA00023122"/>
    </source>
</evidence>
<dbReference type="InterPro" id="IPR000644">
    <property type="entry name" value="CBS_dom"/>
</dbReference>
<dbReference type="Proteomes" id="UP000355283">
    <property type="component" value="Unassembled WGS sequence"/>
</dbReference>
<keyword evidence="5" id="KW-1185">Reference proteome</keyword>
<gene>
    <name evidence="4" type="ORF">NSK_001810</name>
</gene>
<comment type="caution">
    <text evidence="4">The sequence shown here is derived from an EMBL/GenBank/DDBJ whole genome shotgun (WGS) entry which is preliminary data.</text>
</comment>
<evidence type="ECO:0000259" key="3">
    <source>
        <dbReference type="PROSITE" id="PS51371"/>
    </source>
</evidence>
<dbReference type="OrthoDB" id="418595at2759"/>
<dbReference type="InterPro" id="IPR046342">
    <property type="entry name" value="CBS_dom_sf"/>
</dbReference>
<protein>
    <recommendedName>
        <fullName evidence="3">CBS domain-containing protein</fullName>
    </recommendedName>
</protein>
<dbReference type="Pfam" id="PF00571">
    <property type="entry name" value="CBS"/>
    <property type="match status" value="2"/>
</dbReference>
<dbReference type="AlphaFoldDB" id="A0A4D9D580"/>
<accession>A0A4D9D580</accession>
<feature type="domain" description="CBS" evidence="3">
    <location>
        <begin position="132"/>
        <end position="192"/>
    </location>
</feature>
<dbReference type="InterPro" id="IPR044725">
    <property type="entry name" value="CBSX3_CBS_dom"/>
</dbReference>
<evidence type="ECO:0000256" key="2">
    <source>
        <dbReference type="PROSITE-ProRule" id="PRU00703"/>
    </source>
</evidence>
<keyword evidence="1 2" id="KW-0129">CBS domain</keyword>
<reference evidence="4 5" key="1">
    <citation type="submission" date="2019-01" db="EMBL/GenBank/DDBJ databases">
        <title>Nuclear Genome Assembly of the Microalgal Biofuel strain Nannochloropsis salina CCMP1776.</title>
        <authorList>
            <person name="Hovde B."/>
        </authorList>
    </citation>
    <scope>NUCLEOTIDE SEQUENCE [LARGE SCALE GENOMIC DNA]</scope>
    <source>
        <strain evidence="4 5">CCMP1776</strain>
    </source>
</reference>
<organism evidence="4 5">
    <name type="scientific">Nannochloropsis salina CCMP1776</name>
    <dbReference type="NCBI Taxonomy" id="1027361"/>
    <lineage>
        <taxon>Eukaryota</taxon>
        <taxon>Sar</taxon>
        <taxon>Stramenopiles</taxon>
        <taxon>Ochrophyta</taxon>
        <taxon>Eustigmatophyceae</taxon>
        <taxon>Eustigmatales</taxon>
        <taxon>Monodopsidaceae</taxon>
        <taxon>Microchloropsis</taxon>
        <taxon>Microchloropsis salina</taxon>
    </lineage>
</organism>
<dbReference type="Gene3D" id="3.10.580.10">
    <property type="entry name" value="CBS-domain"/>
    <property type="match status" value="1"/>
</dbReference>
<evidence type="ECO:0000313" key="4">
    <source>
        <dbReference type="EMBL" id="TFJ86722.1"/>
    </source>
</evidence>
<dbReference type="CDD" id="cd04623">
    <property type="entry name" value="CBS_pair_bac_euk"/>
    <property type="match status" value="1"/>
</dbReference>
<dbReference type="PANTHER" id="PTHR43080:SF2">
    <property type="entry name" value="CBS DOMAIN-CONTAINING PROTEIN"/>
    <property type="match status" value="1"/>
</dbReference>